<sequence length="179" mass="21196">MIQELQWLIDISVKVLGVVAISFAFFQLREVIKKRHIDMYWKIAEIYYSDEQRQARKDVDKIKGFIRELKAQSISDAEIIKRYNEEYHLAVNEDNDKVDRSILNRIRFLNQTGVLISKNLIDKDLLFGLVGAGLEIDYPVLDIVLQAHRNEHKMPYMYSDLSTIWSAYQSWREKRSLEN</sequence>
<accession>A0A7K1YAA7</accession>
<keyword evidence="1" id="KW-0472">Membrane</keyword>
<keyword evidence="1" id="KW-1133">Transmembrane helix</keyword>
<dbReference type="EMBL" id="WVHT01000004">
    <property type="protein sequence ID" value="MXV51502.1"/>
    <property type="molecule type" value="Genomic_DNA"/>
</dbReference>
<dbReference type="RefSeq" id="WP_160844670.1">
    <property type="nucleotide sequence ID" value="NZ_WVHT01000004.1"/>
</dbReference>
<dbReference type="AlphaFoldDB" id="A0A7K1YAA7"/>
<comment type="caution">
    <text evidence="2">The sequence shown here is derived from an EMBL/GenBank/DDBJ whole genome shotgun (WGS) entry which is preliminary data.</text>
</comment>
<name>A0A7K1YAA7_9SPHI</name>
<dbReference type="Proteomes" id="UP000466586">
    <property type="component" value="Unassembled WGS sequence"/>
</dbReference>
<evidence type="ECO:0000313" key="3">
    <source>
        <dbReference type="Proteomes" id="UP000466586"/>
    </source>
</evidence>
<gene>
    <name evidence="2" type="ORF">GS399_11020</name>
</gene>
<evidence type="ECO:0008006" key="4">
    <source>
        <dbReference type="Google" id="ProtNLM"/>
    </source>
</evidence>
<protein>
    <recommendedName>
        <fullName evidence="4">DUF4760 domain-containing protein</fullName>
    </recommendedName>
</protein>
<proteinExistence type="predicted"/>
<organism evidence="2 3">
    <name type="scientific">Hufsiella arboris</name>
    <dbReference type="NCBI Taxonomy" id="2695275"/>
    <lineage>
        <taxon>Bacteria</taxon>
        <taxon>Pseudomonadati</taxon>
        <taxon>Bacteroidota</taxon>
        <taxon>Sphingobacteriia</taxon>
        <taxon>Sphingobacteriales</taxon>
        <taxon>Sphingobacteriaceae</taxon>
        <taxon>Hufsiella</taxon>
    </lineage>
</organism>
<evidence type="ECO:0000256" key="1">
    <source>
        <dbReference type="SAM" id="Phobius"/>
    </source>
</evidence>
<feature type="transmembrane region" description="Helical" evidence="1">
    <location>
        <begin position="6"/>
        <end position="26"/>
    </location>
</feature>
<keyword evidence="1" id="KW-0812">Transmembrane</keyword>
<keyword evidence="3" id="KW-1185">Reference proteome</keyword>
<evidence type="ECO:0000313" key="2">
    <source>
        <dbReference type="EMBL" id="MXV51502.1"/>
    </source>
</evidence>
<reference evidence="2 3" key="1">
    <citation type="submission" date="2019-11" db="EMBL/GenBank/DDBJ databases">
        <title>Pedobacter sp. HMF7647 Genome sequencing and assembly.</title>
        <authorList>
            <person name="Kang H."/>
            <person name="Kim H."/>
            <person name="Joh K."/>
        </authorList>
    </citation>
    <scope>NUCLEOTIDE SEQUENCE [LARGE SCALE GENOMIC DNA]</scope>
    <source>
        <strain evidence="2 3">HMF7647</strain>
    </source>
</reference>